<proteinExistence type="inferred from homology"/>
<gene>
    <name evidence="4" type="ORF">A2678_00640</name>
</gene>
<dbReference type="Gene3D" id="3.40.50.720">
    <property type="entry name" value="NAD(P)-binding Rossmann-like Domain"/>
    <property type="match status" value="1"/>
</dbReference>
<dbReference type="FunFam" id="3.40.50.720:FF:000084">
    <property type="entry name" value="Short-chain dehydrogenase reductase"/>
    <property type="match status" value="1"/>
</dbReference>
<dbReference type="InterPro" id="IPR036291">
    <property type="entry name" value="NAD(P)-bd_dom_sf"/>
</dbReference>
<dbReference type="PANTHER" id="PTHR42760">
    <property type="entry name" value="SHORT-CHAIN DEHYDROGENASES/REDUCTASES FAMILY MEMBER"/>
    <property type="match status" value="1"/>
</dbReference>
<evidence type="ECO:0000259" key="3">
    <source>
        <dbReference type="SMART" id="SM00822"/>
    </source>
</evidence>
<dbReference type="PRINTS" id="PR00080">
    <property type="entry name" value="SDRFAMILY"/>
</dbReference>
<evidence type="ECO:0000256" key="1">
    <source>
        <dbReference type="ARBA" id="ARBA00006484"/>
    </source>
</evidence>
<comment type="similarity">
    <text evidence="1">Belongs to the short-chain dehydrogenases/reductases (SDR) family.</text>
</comment>
<dbReference type="Proteomes" id="UP000178815">
    <property type="component" value="Unassembled WGS sequence"/>
</dbReference>
<dbReference type="NCBIfam" id="NF005559">
    <property type="entry name" value="PRK07231.1"/>
    <property type="match status" value="1"/>
</dbReference>
<dbReference type="GO" id="GO:0048038">
    <property type="term" value="F:quinone binding"/>
    <property type="evidence" value="ECO:0007669"/>
    <property type="project" value="TreeGrafter"/>
</dbReference>
<evidence type="ECO:0000313" key="4">
    <source>
        <dbReference type="EMBL" id="OGG49253.1"/>
    </source>
</evidence>
<organism evidence="4 5">
    <name type="scientific">Candidatus Kaiserbacteria bacterium RIFCSPHIGHO2_01_FULL_53_31</name>
    <dbReference type="NCBI Taxonomy" id="1798481"/>
    <lineage>
        <taxon>Bacteria</taxon>
        <taxon>Candidatus Kaiseribacteriota</taxon>
    </lineage>
</organism>
<dbReference type="STRING" id="1798481.A2678_00640"/>
<dbReference type="GO" id="GO:0016616">
    <property type="term" value="F:oxidoreductase activity, acting on the CH-OH group of donors, NAD or NADP as acceptor"/>
    <property type="evidence" value="ECO:0007669"/>
    <property type="project" value="UniProtKB-ARBA"/>
</dbReference>
<dbReference type="Pfam" id="PF13561">
    <property type="entry name" value="adh_short_C2"/>
    <property type="match status" value="1"/>
</dbReference>
<keyword evidence="2" id="KW-0560">Oxidoreductase</keyword>
<dbReference type="SMART" id="SM00822">
    <property type="entry name" value="PKS_KR"/>
    <property type="match status" value="1"/>
</dbReference>
<dbReference type="InterPro" id="IPR002347">
    <property type="entry name" value="SDR_fam"/>
</dbReference>
<evidence type="ECO:0000256" key="2">
    <source>
        <dbReference type="ARBA" id="ARBA00023002"/>
    </source>
</evidence>
<sequence length="246" mass="26179">MRFKDKVAVITGSSRGIGKATAIAFAREGAKVVVNYANNKVAADETVIEINKAGGEVVAIQADVANEADVKRLMTEAATHFGGIDVLVNNAGIVIDSPLLEKTAEQWEHTLGVNLIGTFLCIKHAVPHMRGRMCASIINISSTNGIDTLSPESADYDISKAGVISLTKNFAQELAPEIRVNCVAPGWVDTDINAGLEKEYIEGEIQHIALKRWGSPEEIAKAVVFLASEDASFITGATLVVDGGYQ</sequence>
<dbReference type="PANTHER" id="PTHR42760:SF133">
    <property type="entry name" value="3-OXOACYL-[ACYL-CARRIER-PROTEIN] REDUCTASE"/>
    <property type="match status" value="1"/>
</dbReference>
<dbReference type="GO" id="GO:0006633">
    <property type="term" value="P:fatty acid biosynthetic process"/>
    <property type="evidence" value="ECO:0007669"/>
    <property type="project" value="TreeGrafter"/>
</dbReference>
<reference evidence="4 5" key="1">
    <citation type="journal article" date="2016" name="Nat. Commun.">
        <title>Thousands of microbial genomes shed light on interconnected biogeochemical processes in an aquifer system.</title>
        <authorList>
            <person name="Anantharaman K."/>
            <person name="Brown C.T."/>
            <person name="Hug L.A."/>
            <person name="Sharon I."/>
            <person name="Castelle C.J."/>
            <person name="Probst A.J."/>
            <person name="Thomas B.C."/>
            <person name="Singh A."/>
            <person name="Wilkins M.J."/>
            <person name="Karaoz U."/>
            <person name="Brodie E.L."/>
            <person name="Williams K.H."/>
            <person name="Hubbard S.S."/>
            <person name="Banfield J.F."/>
        </authorList>
    </citation>
    <scope>NUCLEOTIDE SEQUENCE [LARGE SCALE GENOMIC DNA]</scope>
</reference>
<comment type="caution">
    <text evidence="4">The sequence shown here is derived from an EMBL/GenBank/DDBJ whole genome shotgun (WGS) entry which is preliminary data.</text>
</comment>
<dbReference type="SUPFAM" id="SSF51735">
    <property type="entry name" value="NAD(P)-binding Rossmann-fold domains"/>
    <property type="match status" value="1"/>
</dbReference>
<accession>A0A1F6CJ25</accession>
<dbReference type="PRINTS" id="PR00081">
    <property type="entry name" value="GDHRDH"/>
</dbReference>
<protein>
    <submittedName>
        <fullName evidence="4">Beta-ketoacyl-ACP reductase</fullName>
    </submittedName>
</protein>
<name>A0A1F6CJ25_9BACT</name>
<feature type="domain" description="Ketoreductase" evidence="3">
    <location>
        <begin position="6"/>
        <end position="190"/>
    </location>
</feature>
<dbReference type="AlphaFoldDB" id="A0A1F6CJ25"/>
<evidence type="ECO:0000313" key="5">
    <source>
        <dbReference type="Proteomes" id="UP000178815"/>
    </source>
</evidence>
<dbReference type="EMBL" id="MFKU01000002">
    <property type="protein sequence ID" value="OGG49253.1"/>
    <property type="molecule type" value="Genomic_DNA"/>
</dbReference>
<dbReference type="InterPro" id="IPR057326">
    <property type="entry name" value="KR_dom"/>
</dbReference>